<sequence>MNSVTRIEESDGGVVGILDDLSALMKQMVFGPLIANLFGQFDEEMGISETENNCVYHEDNVSCNTPFVNDVKELIQVFSHDNRNPYACGIGENVMNIASNLIMSDNAKKFVSIADDVGRTQYGTFLFKKAWYAATNLFLNLLLETSYVYLIR</sequence>
<organism evidence="1 2">
    <name type="scientific">Pleurodeles waltl</name>
    <name type="common">Iberian ribbed newt</name>
    <dbReference type="NCBI Taxonomy" id="8319"/>
    <lineage>
        <taxon>Eukaryota</taxon>
        <taxon>Metazoa</taxon>
        <taxon>Chordata</taxon>
        <taxon>Craniata</taxon>
        <taxon>Vertebrata</taxon>
        <taxon>Euteleostomi</taxon>
        <taxon>Amphibia</taxon>
        <taxon>Batrachia</taxon>
        <taxon>Caudata</taxon>
        <taxon>Salamandroidea</taxon>
        <taxon>Salamandridae</taxon>
        <taxon>Pleurodelinae</taxon>
        <taxon>Pleurodeles</taxon>
    </lineage>
</organism>
<accession>A0AAV7SCP0</accession>
<protein>
    <submittedName>
        <fullName evidence="1">Uncharacterized protein</fullName>
    </submittedName>
</protein>
<keyword evidence="2" id="KW-1185">Reference proteome</keyword>
<evidence type="ECO:0000313" key="2">
    <source>
        <dbReference type="Proteomes" id="UP001066276"/>
    </source>
</evidence>
<reference evidence="1" key="1">
    <citation type="journal article" date="2022" name="bioRxiv">
        <title>Sequencing and chromosome-scale assembly of the giantPleurodeles waltlgenome.</title>
        <authorList>
            <person name="Brown T."/>
            <person name="Elewa A."/>
            <person name="Iarovenko S."/>
            <person name="Subramanian E."/>
            <person name="Araus A.J."/>
            <person name="Petzold A."/>
            <person name="Susuki M."/>
            <person name="Suzuki K.-i.T."/>
            <person name="Hayashi T."/>
            <person name="Toyoda A."/>
            <person name="Oliveira C."/>
            <person name="Osipova E."/>
            <person name="Leigh N.D."/>
            <person name="Simon A."/>
            <person name="Yun M.H."/>
        </authorList>
    </citation>
    <scope>NUCLEOTIDE SEQUENCE</scope>
    <source>
        <strain evidence="1">20211129_DDA</strain>
        <tissue evidence="1">Liver</tissue>
    </source>
</reference>
<dbReference type="Proteomes" id="UP001066276">
    <property type="component" value="Chromosome 4_2"/>
</dbReference>
<dbReference type="EMBL" id="JANPWB010000008">
    <property type="protein sequence ID" value="KAJ1162704.1"/>
    <property type="molecule type" value="Genomic_DNA"/>
</dbReference>
<gene>
    <name evidence="1" type="ORF">NDU88_003171</name>
</gene>
<comment type="caution">
    <text evidence="1">The sequence shown here is derived from an EMBL/GenBank/DDBJ whole genome shotgun (WGS) entry which is preliminary data.</text>
</comment>
<evidence type="ECO:0000313" key="1">
    <source>
        <dbReference type="EMBL" id="KAJ1162704.1"/>
    </source>
</evidence>
<name>A0AAV7SCP0_PLEWA</name>
<dbReference type="AlphaFoldDB" id="A0AAV7SCP0"/>
<proteinExistence type="predicted"/>